<dbReference type="EC" id="1.20.4.4" evidence="3"/>
<dbReference type="PANTHER" id="PTHR43428">
    <property type="entry name" value="ARSENATE REDUCTASE"/>
    <property type="match status" value="1"/>
</dbReference>
<protein>
    <submittedName>
        <fullName evidence="3">Arsenate reductase ArsC</fullName>
        <ecNumber evidence="3">1.20.4.4</ecNumber>
    </submittedName>
</protein>
<dbReference type="PANTHER" id="PTHR43428:SF1">
    <property type="entry name" value="ARSENATE REDUCTASE"/>
    <property type="match status" value="1"/>
</dbReference>
<gene>
    <name evidence="3" type="ORF">ABC977_14175</name>
</gene>
<dbReference type="RefSeq" id="WP_369667937.1">
    <property type="nucleotide sequence ID" value="NZ_JBDKXB010000023.1"/>
</dbReference>
<dbReference type="SUPFAM" id="SSF52788">
    <property type="entry name" value="Phosphotyrosine protein phosphatases I"/>
    <property type="match status" value="1"/>
</dbReference>
<reference evidence="3 4" key="1">
    <citation type="submission" date="2024-05" db="EMBL/GenBank/DDBJ databases">
        <title>Genome Sequence and Characterization of the New Strain Purple Sulfur Bacterium of Genus Thioalkalicoccus.</title>
        <authorList>
            <person name="Bryantseva I.A."/>
            <person name="Kyndt J.A."/>
            <person name="Imhoff J.F."/>
        </authorList>
    </citation>
    <scope>NUCLEOTIDE SEQUENCE [LARGE SCALE GENOMIC DNA]</scope>
    <source>
        <strain evidence="3 4">Um2</strain>
    </source>
</reference>
<sequence length="143" mass="15362">MTDPVKTVLVLCTGNSCRSQMAEAILNHDLAGCVRALSAGTRPQPKVADGAIDALRQAGLPADGLLPKDIDAVLDEPFDLVVTVCDNAKENCPIFPRPVPRIHLPFRDPHGEPLESFIAVRDEIRARLVPAVRDALGLPLRTG</sequence>
<evidence type="ECO:0000256" key="1">
    <source>
        <dbReference type="ARBA" id="ARBA00022849"/>
    </source>
</evidence>
<dbReference type="GO" id="GO:0030612">
    <property type="term" value="F:arsenate reductase (thioredoxin) activity"/>
    <property type="evidence" value="ECO:0007669"/>
    <property type="project" value="UniProtKB-EC"/>
</dbReference>
<dbReference type="Pfam" id="PF01451">
    <property type="entry name" value="LMWPc"/>
    <property type="match status" value="1"/>
</dbReference>
<proteinExistence type="predicted"/>
<dbReference type="EMBL" id="JBDKXB010000023">
    <property type="protein sequence ID" value="MEY6433550.1"/>
    <property type="molecule type" value="Genomic_DNA"/>
</dbReference>
<evidence type="ECO:0000313" key="3">
    <source>
        <dbReference type="EMBL" id="MEY6433550.1"/>
    </source>
</evidence>
<keyword evidence="4" id="KW-1185">Reference proteome</keyword>
<accession>A0ABV4BG86</accession>
<evidence type="ECO:0000313" key="4">
    <source>
        <dbReference type="Proteomes" id="UP001564408"/>
    </source>
</evidence>
<dbReference type="Gene3D" id="3.40.50.2300">
    <property type="match status" value="1"/>
</dbReference>
<name>A0ABV4BG86_9GAMM</name>
<keyword evidence="3" id="KW-0560">Oxidoreductase</keyword>
<dbReference type="InterPro" id="IPR036196">
    <property type="entry name" value="Ptyr_pPase_sf"/>
</dbReference>
<dbReference type="SMART" id="SM00226">
    <property type="entry name" value="LMWPc"/>
    <property type="match status" value="1"/>
</dbReference>
<feature type="domain" description="Phosphotyrosine protein phosphatase I" evidence="2">
    <location>
        <begin position="6"/>
        <end position="134"/>
    </location>
</feature>
<organism evidence="3 4">
    <name type="scientific">Thioalkalicoccus limnaeus</name>
    <dbReference type="NCBI Taxonomy" id="120681"/>
    <lineage>
        <taxon>Bacteria</taxon>
        <taxon>Pseudomonadati</taxon>
        <taxon>Pseudomonadota</taxon>
        <taxon>Gammaproteobacteria</taxon>
        <taxon>Chromatiales</taxon>
        <taxon>Chromatiaceae</taxon>
        <taxon>Thioalkalicoccus</taxon>
    </lineage>
</organism>
<evidence type="ECO:0000259" key="2">
    <source>
        <dbReference type="SMART" id="SM00226"/>
    </source>
</evidence>
<dbReference type="InterPro" id="IPR023485">
    <property type="entry name" value="Ptyr_pPase"/>
</dbReference>
<comment type="caution">
    <text evidence="3">The sequence shown here is derived from an EMBL/GenBank/DDBJ whole genome shotgun (WGS) entry which is preliminary data.</text>
</comment>
<dbReference type="CDD" id="cd16345">
    <property type="entry name" value="LMWP_ArsC"/>
    <property type="match status" value="1"/>
</dbReference>
<keyword evidence="1" id="KW-0059">Arsenical resistance</keyword>
<dbReference type="Proteomes" id="UP001564408">
    <property type="component" value="Unassembled WGS sequence"/>
</dbReference>